<organism evidence="2 3">
    <name type="scientific">Echinococcus granulosus</name>
    <name type="common">Hydatid tapeworm</name>
    <dbReference type="NCBI Taxonomy" id="6210"/>
    <lineage>
        <taxon>Eukaryota</taxon>
        <taxon>Metazoa</taxon>
        <taxon>Spiralia</taxon>
        <taxon>Lophotrochozoa</taxon>
        <taxon>Platyhelminthes</taxon>
        <taxon>Cestoda</taxon>
        <taxon>Eucestoda</taxon>
        <taxon>Cyclophyllidea</taxon>
        <taxon>Taeniidae</taxon>
        <taxon>Echinococcus</taxon>
        <taxon>Echinococcus granulosus group</taxon>
    </lineage>
</organism>
<evidence type="ECO:0000256" key="1">
    <source>
        <dbReference type="SAM" id="MobiDB-lite"/>
    </source>
</evidence>
<proteinExistence type="predicted"/>
<gene>
    <name evidence="2" type="ORF">EGR_10331</name>
</gene>
<reference evidence="2 3" key="1">
    <citation type="journal article" date="2013" name="Nat. Genet.">
        <title>The genome of the hydatid tapeworm Echinococcus granulosus.</title>
        <authorList>
            <person name="Zheng H."/>
            <person name="Zhang W."/>
            <person name="Zhang L."/>
            <person name="Zhang Z."/>
            <person name="Li J."/>
            <person name="Lu G."/>
            <person name="Zhu Y."/>
            <person name="Wang Y."/>
            <person name="Huang Y."/>
            <person name="Liu J."/>
            <person name="Kang H."/>
            <person name="Chen J."/>
            <person name="Wang L."/>
            <person name="Chen A."/>
            <person name="Yu S."/>
            <person name="Gao Z."/>
            <person name="Jin L."/>
            <person name="Gu W."/>
            <person name="Wang Z."/>
            <person name="Zhao L."/>
            <person name="Shi B."/>
            <person name="Wen H."/>
            <person name="Lin R."/>
            <person name="Jones M.K."/>
            <person name="Brejova B."/>
            <person name="Vinar T."/>
            <person name="Zhao G."/>
            <person name="McManus D.P."/>
            <person name="Chen Z."/>
            <person name="Zhou Y."/>
            <person name="Wang S."/>
        </authorList>
    </citation>
    <scope>NUCLEOTIDE SEQUENCE [LARGE SCALE GENOMIC DNA]</scope>
</reference>
<dbReference type="RefSeq" id="XP_024345998.1">
    <property type="nucleotide sequence ID" value="XM_024499580.1"/>
</dbReference>
<dbReference type="CTD" id="36346046"/>
<feature type="region of interest" description="Disordered" evidence="1">
    <location>
        <begin position="1"/>
        <end position="21"/>
    </location>
</feature>
<keyword evidence="3" id="KW-1185">Reference proteome</keyword>
<dbReference type="Proteomes" id="UP000019149">
    <property type="component" value="Unassembled WGS sequence"/>
</dbReference>
<dbReference type="KEGG" id="egl:EGR_10331"/>
<evidence type="ECO:0000313" key="2">
    <source>
        <dbReference type="EMBL" id="EUB54802.1"/>
    </source>
</evidence>
<evidence type="ECO:0000313" key="3">
    <source>
        <dbReference type="Proteomes" id="UP000019149"/>
    </source>
</evidence>
<sequence length="125" mass="14528">MDWEGQEQEASGPKQTRWSQLNPYFDLSSPNGTHQTLKETISLEDNQSSFQLQQLSKIICRATSTSTTFLTFLFNNKCKLKKTMFFLFYVYKLKTPMHCIADGNMQFKIQLFSCITTIFTMIQVV</sequence>
<dbReference type="EMBL" id="APAU02000210">
    <property type="protein sequence ID" value="EUB54802.1"/>
    <property type="molecule type" value="Genomic_DNA"/>
</dbReference>
<name>W6U8K8_ECHGR</name>
<comment type="caution">
    <text evidence="2">The sequence shown here is derived from an EMBL/GenBank/DDBJ whole genome shotgun (WGS) entry which is preliminary data.</text>
</comment>
<protein>
    <submittedName>
        <fullName evidence="2">Uncharacterized protein</fullName>
    </submittedName>
</protein>
<dbReference type="GeneID" id="36346046"/>
<dbReference type="AlphaFoldDB" id="W6U8K8"/>
<accession>W6U8K8</accession>